<organism evidence="2 3">
    <name type="scientific">Pseudomonas congelans</name>
    <dbReference type="NCBI Taxonomy" id="200452"/>
    <lineage>
        <taxon>Bacteria</taxon>
        <taxon>Pseudomonadati</taxon>
        <taxon>Pseudomonadota</taxon>
        <taxon>Gammaproteobacteria</taxon>
        <taxon>Pseudomonadales</taxon>
        <taxon>Pseudomonadaceae</taxon>
        <taxon>Pseudomonas</taxon>
    </lineage>
</organism>
<protein>
    <submittedName>
        <fullName evidence="2">Transposase DDE domain-containing protein</fullName>
    </submittedName>
</protein>
<proteinExistence type="predicted"/>
<evidence type="ECO:0000259" key="1">
    <source>
        <dbReference type="Pfam" id="PF13751"/>
    </source>
</evidence>
<comment type="caution">
    <text evidence="2">The sequence shown here is derived from an EMBL/GenBank/DDBJ whole genome shotgun (WGS) entry which is preliminary data.</text>
</comment>
<keyword evidence="3" id="KW-1185">Reference proteome</keyword>
<dbReference type="PANTHER" id="PTHR33408">
    <property type="entry name" value="TRANSPOSASE"/>
    <property type="match status" value="1"/>
</dbReference>
<evidence type="ECO:0000313" key="2">
    <source>
        <dbReference type="EMBL" id="SDO34889.1"/>
    </source>
</evidence>
<dbReference type="Proteomes" id="UP000183042">
    <property type="component" value="Unassembled WGS sequence"/>
</dbReference>
<accession>A0A1H0IU59</accession>
<reference evidence="2 3" key="1">
    <citation type="submission" date="2016-10" db="EMBL/GenBank/DDBJ databases">
        <authorList>
            <person name="Varghese N."/>
            <person name="Submissions S."/>
        </authorList>
    </citation>
    <scope>NUCLEOTIDE SEQUENCE [LARGE SCALE GENOMIC DNA]</scope>
    <source>
        <strain evidence="2 3">DSM 14939</strain>
    </source>
</reference>
<dbReference type="InterPro" id="IPR025668">
    <property type="entry name" value="Tnp_DDE_dom"/>
</dbReference>
<name>A0A1H0IU59_9PSED</name>
<gene>
    <name evidence="2" type="ORF">SAMN05216596_10175</name>
</gene>
<dbReference type="PANTHER" id="PTHR33408:SF2">
    <property type="entry name" value="TRANSPOSASE DDE DOMAIN-CONTAINING PROTEIN"/>
    <property type="match status" value="1"/>
</dbReference>
<dbReference type="Pfam" id="PF13751">
    <property type="entry name" value="DDE_Tnp_1_6"/>
    <property type="match status" value="1"/>
</dbReference>
<evidence type="ECO:0000313" key="3">
    <source>
        <dbReference type="Proteomes" id="UP000183042"/>
    </source>
</evidence>
<dbReference type="EMBL" id="FNJH01000001">
    <property type="protein sequence ID" value="SDO34889.1"/>
    <property type="molecule type" value="Genomic_DNA"/>
</dbReference>
<sequence length="113" mass="13195">MKLHRYWSSKCQGCALKTQCTPSKQRRIRRWEHEAILEEMQVRLSNAPDMMRVRKRTVEHPFGTLKQWMGATHFLTRRLEGVSAEMSLNVLAYNMKRVMKILGTSSLMKALSA</sequence>
<feature type="domain" description="Transposase DDE" evidence="1">
    <location>
        <begin position="4"/>
        <end position="98"/>
    </location>
</feature>